<dbReference type="Proteomes" id="UP000504618">
    <property type="component" value="Unplaced"/>
</dbReference>
<feature type="compositionally biased region" description="Low complexity" evidence="1">
    <location>
        <begin position="60"/>
        <end position="85"/>
    </location>
</feature>
<evidence type="ECO:0000313" key="2">
    <source>
        <dbReference type="Proteomes" id="UP000504618"/>
    </source>
</evidence>
<reference evidence="3 4" key="1">
    <citation type="submission" date="2025-04" db="UniProtKB">
        <authorList>
            <consortium name="RefSeq"/>
        </authorList>
    </citation>
    <scope>IDENTIFICATION</scope>
    <source>
        <tissue evidence="3 4">Whole body</tissue>
    </source>
</reference>
<dbReference type="AlphaFoldDB" id="A0A6J1PNQ6"/>
<accession>A0A6J1PNQ6</accession>
<dbReference type="GeneID" id="112454283"/>
<evidence type="ECO:0000256" key="1">
    <source>
        <dbReference type="SAM" id="MobiDB-lite"/>
    </source>
</evidence>
<protein>
    <submittedName>
        <fullName evidence="3">Uncharacterized protein LOC112452639</fullName>
    </submittedName>
    <submittedName>
        <fullName evidence="4">Uncharacterized protein LOC112454283</fullName>
    </submittedName>
</protein>
<evidence type="ECO:0000313" key="4">
    <source>
        <dbReference type="RefSeq" id="XP_024871344.1"/>
    </source>
</evidence>
<dbReference type="PANTHER" id="PTHR33053:SF26">
    <property type="entry name" value="TRANSPOSASE DOMAIN-CONTAINING PROTEIN"/>
    <property type="match status" value="1"/>
</dbReference>
<dbReference type="OrthoDB" id="7700700at2759"/>
<gene>
    <name evidence="4" type="primary">LOC112454283</name>
    <name evidence="3" type="synonym">LOC112452639</name>
</gene>
<dbReference type="RefSeq" id="XP_024871344.1">
    <property type="nucleotide sequence ID" value="XM_025015576.1"/>
</dbReference>
<evidence type="ECO:0000313" key="3">
    <source>
        <dbReference type="RefSeq" id="XP_024868726.1"/>
    </source>
</evidence>
<dbReference type="RefSeq" id="XP_024868726.1">
    <property type="nucleotide sequence ID" value="XM_025012958.1"/>
</dbReference>
<proteinExistence type="predicted"/>
<feature type="non-terminal residue" evidence="4">
    <location>
        <position position="261"/>
    </location>
</feature>
<dbReference type="PANTHER" id="PTHR33053">
    <property type="entry name" value="PROTEIN, PUTATIVE-RELATED"/>
    <property type="match status" value="1"/>
</dbReference>
<sequence>MSTAYYRVKKCRDLKRSAKEIILSSNASDAKQCRFDDSNSYVSDDEDSSFDLTNRAPDFSSSNSQSSPSSLSSQQSWTSEESSQENGNDDSTVTVVSFPEKLQNWCVRFRNSLTVEAIEVLLVHLRDENLPNLPKSAATLLQTKSNPNVKSMKCFKNTNGFYVYFGIQEGLKAIITDEYTESTISLLFNIDGLPLYHGSSEQFWINSGLVLHNQYECQPFIVAACSGNLKPQSVDEFLQNFVTEASYLVQNVATIGQREFK</sequence>
<feature type="region of interest" description="Disordered" evidence="1">
    <location>
        <begin position="35"/>
        <end position="92"/>
    </location>
</feature>
<organism evidence="2 4">
    <name type="scientific">Temnothorax curvispinosus</name>
    <dbReference type="NCBI Taxonomy" id="300111"/>
    <lineage>
        <taxon>Eukaryota</taxon>
        <taxon>Metazoa</taxon>
        <taxon>Ecdysozoa</taxon>
        <taxon>Arthropoda</taxon>
        <taxon>Hexapoda</taxon>
        <taxon>Insecta</taxon>
        <taxon>Pterygota</taxon>
        <taxon>Neoptera</taxon>
        <taxon>Endopterygota</taxon>
        <taxon>Hymenoptera</taxon>
        <taxon>Apocrita</taxon>
        <taxon>Aculeata</taxon>
        <taxon>Formicoidea</taxon>
        <taxon>Formicidae</taxon>
        <taxon>Myrmicinae</taxon>
        <taxon>Temnothorax</taxon>
    </lineage>
</organism>
<keyword evidence="2" id="KW-1185">Reference proteome</keyword>
<name>A0A6J1PNQ6_9HYME</name>